<dbReference type="Gene3D" id="1.10.357.10">
    <property type="entry name" value="Tetracycline Repressor, domain 2"/>
    <property type="match status" value="1"/>
</dbReference>
<reference evidence="6 7" key="1">
    <citation type="submission" date="2019-07" db="EMBL/GenBank/DDBJ databases">
        <title>New Mycobacterium species.</title>
        <authorList>
            <person name="Tortoli E."/>
            <person name="Ghielmetti G."/>
            <person name="Friedel U."/>
            <person name="Trovato A."/>
        </authorList>
    </citation>
    <scope>NUCLEOTIDE SEQUENCE [LARGE SCALE GENOMIC DNA]</scope>
    <source>
        <strain evidence="6 7">16-83</strain>
    </source>
</reference>
<dbReference type="InterPro" id="IPR036271">
    <property type="entry name" value="Tet_transcr_reg_TetR-rel_C_sf"/>
</dbReference>
<evidence type="ECO:0000256" key="1">
    <source>
        <dbReference type="ARBA" id="ARBA00023015"/>
    </source>
</evidence>
<evidence type="ECO:0000256" key="4">
    <source>
        <dbReference type="PROSITE-ProRule" id="PRU00335"/>
    </source>
</evidence>
<dbReference type="Pfam" id="PF00440">
    <property type="entry name" value="TetR_N"/>
    <property type="match status" value="1"/>
</dbReference>
<evidence type="ECO:0000313" key="6">
    <source>
        <dbReference type="EMBL" id="TVS91895.1"/>
    </source>
</evidence>
<organism evidence="6 7">
    <name type="scientific">Mycobacterium helveticum</name>
    <dbReference type="NCBI Taxonomy" id="2592811"/>
    <lineage>
        <taxon>Bacteria</taxon>
        <taxon>Bacillati</taxon>
        <taxon>Actinomycetota</taxon>
        <taxon>Actinomycetes</taxon>
        <taxon>Mycobacteriales</taxon>
        <taxon>Mycobacteriaceae</taxon>
        <taxon>Mycobacterium</taxon>
    </lineage>
</organism>
<gene>
    <name evidence="6" type="ORF">FPZ47_02900</name>
</gene>
<dbReference type="PANTHER" id="PTHR47506">
    <property type="entry name" value="TRANSCRIPTIONAL REGULATORY PROTEIN"/>
    <property type="match status" value="1"/>
</dbReference>
<dbReference type="SUPFAM" id="SSF46689">
    <property type="entry name" value="Homeodomain-like"/>
    <property type="match status" value="1"/>
</dbReference>
<dbReference type="PANTHER" id="PTHR47506:SF3">
    <property type="entry name" value="HTH-TYPE TRANSCRIPTIONAL REGULATOR LMRA"/>
    <property type="match status" value="1"/>
</dbReference>
<dbReference type="GO" id="GO:0003677">
    <property type="term" value="F:DNA binding"/>
    <property type="evidence" value="ECO:0007669"/>
    <property type="project" value="UniProtKB-UniRule"/>
</dbReference>
<dbReference type="Pfam" id="PF21935">
    <property type="entry name" value="TetR_C_45"/>
    <property type="match status" value="1"/>
</dbReference>
<sequence>MTEGSERRAGATRHRLIAAASRQFAHRAYSMVSLDDILADAELTKGAMYFHFPSKQALAMAIIDDVTEMSGAAVGELLARKMSGLETLIDLIYLLAVQATQDEVARAGARLLETLDISTDLADARWQSWVEFVTTLIERALAEGDVTDRHEPEDVAKMLVALWLGVRRISDLDQPERYLDNLRKTWTLALACFTSPDRSDYFTQFINRRHALAVKKVSAEPLAFDLHSTAVASAHTQS</sequence>
<dbReference type="InterPro" id="IPR001647">
    <property type="entry name" value="HTH_TetR"/>
</dbReference>
<dbReference type="AlphaFoldDB" id="A0A557Y040"/>
<keyword evidence="3" id="KW-0804">Transcription</keyword>
<dbReference type="PRINTS" id="PR00455">
    <property type="entry name" value="HTHTETR"/>
</dbReference>
<feature type="domain" description="HTH tetR-type" evidence="5">
    <location>
        <begin position="10"/>
        <end position="70"/>
    </location>
</feature>
<accession>A0A557Y040</accession>
<dbReference type="PROSITE" id="PS50977">
    <property type="entry name" value="HTH_TETR_2"/>
    <property type="match status" value="1"/>
</dbReference>
<evidence type="ECO:0000256" key="3">
    <source>
        <dbReference type="ARBA" id="ARBA00023163"/>
    </source>
</evidence>
<evidence type="ECO:0000256" key="2">
    <source>
        <dbReference type="ARBA" id="ARBA00023125"/>
    </source>
</evidence>
<keyword evidence="1" id="KW-0805">Transcription regulation</keyword>
<dbReference type="InterPro" id="IPR009057">
    <property type="entry name" value="Homeodomain-like_sf"/>
</dbReference>
<proteinExistence type="predicted"/>
<evidence type="ECO:0000313" key="7">
    <source>
        <dbReference type="Proteomes" id="UP000320513"/>
    </source>
</evidence>
<keyword evidence="2 4" id="KW-0238">DNA-binding</keyword>
<feature type="DNA-binding region" description="H-T-H motif" evidence="4">
    <location>
        <begin position="33"/>
        <end position="52"/>
    </location>
</feature>
<dbReference type="EMBL" id="VMQU01000007">
    <property type="protein sequence ID" value="TVS91895.1"/>
    <property type="molecule type" value="Genomic_DNA"/>
</dbReference>
<dbReference type="OrthoDB" id="3237195at2"/>
<dbReference type="Proteomes" id="UP000320513">
    <property type="component" value="Unassembled WGS sequence"/>
</dbReference>
<protein>
    <submittedName>
        <fullName evidence="6">TetR/AcrR family transcriptional regulator</fullName>
    </submittedName>
</protein>
<name>A0A557Y040_9MYCO</name>
<evidence type="ECO:0000259" key="5">
    <source>
        <dbReference type="PROSITE" id="PS50977"/>
    </source>
</evidence>
<dbReference type="SUPFAM" id="SSF48498">
    <property type="entry name" value="Tetracyclin repressor-like, C-terminal domain"/>
    <property type="match status" value="1"/>
</dbReference>
<comment type="caution">
    <text evidence="6">The sequence shown here is derived from an EMBL/GenBank/DDBJ whole genome shotgun (WGS) entry which is preliminary data.</text>
</comment>
<keyword evidence="7" id="KW-1185">Reference proteome</keyword>
<dbReference type="InterPro" id="IPR054126">
    <property type="entry name" value="CprB_TetR_C"/>
</dbReference>